<protein>
    <submittedName>
        <fullName evidence="2">Uncharacterized protein</fullName>
    </submittedName>
</protein>
<evidence type="ECO:0000313" key="3">
    <source>
        <dbReference type="Proteomes" id="UP001302602"/>
    </source>
</evidence>
<reference evidence="2" key="1">
    <citation type="journal article" date="2023" name="Mol. Phylogenet. Evol.">
        <title>Genome-scale phylogeny and comparative genomics of the fungal order Sordariales.</title>
        <authorList>
            <person name="Hensen N."/>
            <person name="Bonometti L."/>
            <person name="Westerberg I."/>
            <person name="Brannstrom I.O."/>
            <person name="Guillou S."/>
            <person name="Cros-Aarteil S."/>
            <person name="Calhoun S."/>
            <person name="Haridas S."/>
            <person name="Kuo A."/>
            <person name="Mondo S."/>
            <person name="Pangilinan J."/>
            <person name="Riley R."/>
            <person name="LaButti K."/>
            <person name="Andreopoulos B."/>
            <person name="Lipzen A."/>
            <person name="Chen C."/>
            <person name="Yan M."/>
            <person name="Daum C."/>
            <person name="Ng V."/>
            <person name="Clum A."/>
            <person name="Steindorff A."/>
            <person name="Ohm R.A."/>
            <person name="Martin F."/>
            <person name="Silar P."/>
            <person name="Natvig D.O."/>
            <person name="Lalanne C."/>
            <person name="Gautier V."/>
            <person name="Ament-Velasquez S.L."/>
            <person name="Kruys A."/>
            <person name="Hutchinson M.I."/>
            <person name="Powell A.J."/>
            <person name="Barry K."/>
            <person name="Miller A.N."/>
            <person name="Grigoriev I.V."/>
            <person name="Debuchy R."/>
            <person name="Gladieux P."/>
            <person name="Hiltunen Thoren M."/>
            <person name="Johannesson H."/>
        </authorList>
    </citation>
    <scope>NUCLEOTIDE SEQUENCE</scope>
    <source>
        <strain evidence="2">CBS 731.68</strain>
    </source>
</reference>
<dbReference type="GeneID" id="87828061"/>
<dbReference type="AlphaFoldDB" id="A0AAN6TY11"/>
<dbReference type="Proteomes" id="UP001302602">
    <property type="component" value="Unassembled WGS sequence"/>
</dbReference>
<evidence type="ECO:0000256" key="1">
    <source>
        <dbReference type="SAM" id="MobiDB-lite"/>
    </source>
</evidence>
<accession>A0AAN6TY11</accession>
<dbReference type="EMBL" id="MU853230">
    <property type="protein sequence ID" value="KAK4122639.1"/>
    <property type="molecule type" value="Genomic_DNA"/>
</dbReference>
<dbReference type="RefSeq" id="XP_062646410.1">
    <property type="nucleotide sequence ID" value="XM_062791292.1"/>
</dbReference>
<feature type="compositionally biased region" description="Basic and acidic residues" evidence="1">
    <location>
        <begin position="87"/>
        <end position="101"/>
    </location>
</feature>
<keyword evidence="3" id="KW-1185">Reference proteome</keyword>
<gene>
    <name evidence="2" type="ORF">N657DRAFT_634676</name>
</gene>
<comment type="caution">
    <text evidence="2">The sequence shown here is derived from an EMBL/GenBank/DDBJ whole genome shotgun (WGS) entry which is preliminary data.</text>
</comment>
<name>A0AAN6TY11_9PEZI</name>
<organism evidence="2 3">
    <name type="scientific">Parathielavia appendiculata</name>
    <dbReference type="NCBI Taxonomy" id="2587402"/>
    <lineage>
        <taxon>Eukaryota</taxon>
        <taxon>Fungi</taxon>
        <taxon>Dikarya</taxon>
        <taxon>Ascomycota</taxon>
        <taxon>Pezizomycotina</taxon>
        <taxon>Sordariomycetes</taxon>
        <taxon>Sordariomycetidae</taxon>
        <taxon>Sordariales</taxon>
        <taxon>Chaetomiaceae</taxon>
        <taxon>Parathielavia</taxon>
    </lineage>
</organism>
<reference evidence="2" key="2">
    <citation type="submission" date="2023-05" db="EMBL/GenBank/DDBJ databases">
        <authorList>
            <consortium name="Lawrence Berkeley National Laboratory"/>
            <person name="Steindorff A."/>
            <person name="Hensen N."/>
            <person name="Bonometti L."/>
            <person name="Westerberg I."/>
            <person name="Brannstrom I.O."/>
            <person name="Guillou S."/>
            <person name="Cros-Aarteil S."/>
            <person name="Calhoun S."/>
            <person name="Haridas S."/>
            <person name="Kuo A."/>
            <person name="Mondo S."/>
            <person name="Pangilinan J."/>
            <person name="Riley R."/>
            <person name="Labutti K."/>
            <person name="Andreopoulos B."/>
            <person name="Lipzen A."/>
            <person name="Chen C."/>
            <person name="Yanf M."/>
            <person name="Daum C."/>
            <person name="Ng V."/>
            <person name="Clum A."/>
            <person name="Ohm R."/>
            <person name="Martin F."/>
            <person name="Silar P."/>
            <person name="Natvig D."/>
            <person name="Lalanne C."/>
            <person name="Gautier V."/>
            <person name="Ament-Velasquez S.L."/>
            <person name="Kruys A."/>
            <person name="Hutchinson M.I."/>
            <person name="Powell A.J."/>
            <person name="Barry K."/>
            <person name="Miller A.N."/>
            <person name="Grigoriev I.V."/>
            <person name="Debuchy R."/>
            <person name="Gladieux P."/>
            <person name="Thoren M.H."/>
            <person name="Johannesson H."/>
        </authorList>
    </citation>
    <scope>NUCLEOTIDE SEQUENCE</scope>
    <source>
        <strain evidence="2">CBS 731.68</strain>
    </source>
</reference>
<evidence type="ECO:0000313" key="2">
    <source>
        <dbReference type="EMBL" id="KAK4122639.1"/>
    </source>
</evidence>
<feature type="region of interest" description="Disordered" evidence="1">
    <location>
        <begin position="84"/>
        <end position="171"/>
    </location>
</feature>
<sequence length="171" mass="19184">MAPNTSLQYLQAKFDPLLNPIDNCYVDQRSVCDEQNSVPCTNLAEGTTEACCPRLTSCRSCFKARKDLHCGYQYQSEQYGYVNNRSQLDRPGDWDHGHQQSRDPASQAGYPHLPPPPPPGTSQLAYGYHHDYSQATTIVGPPSYGYPEQPPEPVKVMDKHDYQPIELPAAR</sequence>
<proteinExistence type="predicted"/>